<evidence type="ECO:0000313" key="1">
    <source>
        <dbReference type="EMBL" id="SVE45172.1"/>
    </source>
</evidence>
<dbReference type="EMBL" id="UINC01218231">
    <property type="protein sequence ID" value="SVE45172.1"/>
    <property type="molecule type" value="Genomic_DNA"/>
</dbReference>
<protein>
    <submittedName>
        <fullName evidence="1">Uncharacterized protein</fullName>
    </submittedName>
</protein>
<sequence>MVPGIHRAGHNAEPCLPDFVDQIKFQPSWGQPYNSSGNRRHMSDEFRRIGWSLGVDKDRPRGIRNSFGALGQNIFFRRNDHTP</sequence>
<organism evidence="1">
    <name type="scientific">marine metagenome</name>
    <dbReference type="NCBI Taxonomy" id="408172"/>
    <lineage>
        <taxon>unclassified sequences</taxon>
        <taxon>metagenomes</taxon>
        <taxon>ecological metagenomes</taxon>
    </lineage>
</organism>
<dbReference type="AlphaFoldDB" id="A0A383DL12"/>
<feature type="non-terminal residue" evidence="1">
    <location>
        <position position="83"/>
    </location>
</feature>
<reference evidence="1" key="1">
    <citation type="submission" date="2018-05" db="EMBL/GenBank/DDBJ databases">
        <authorList>
            <person name="Lanie J.A."/>
            <person name="Ng W.-L."/>
            <person name="Kazmierczak K.M."/>
            <person name="Andrzejewski T.M."/>
            <person name="Davidsen T.M."/>
            <person name="Wayne K.J."/>
            <person name="Tettelin H."/>
            <person name="Glass J.I."/>
            <person name="Rusch D."/>
            <person name="Podicherti R."/>
            <person name="Tsui H.-C.T."/>
            <person name="Winkler M.E."/>
        </authorList>
    </citation>
    <scope>NUCLEOTIDE SEQUENCE</scope>
</reference>
<gene>
    <name evidence="1" type="ORF">METZ01_LOCUS498026</name>
</gene>
<name>A0A383DL12_9ZZZZ</name>
<accession>A0A383DL12</accession>
<proteinExistence type="predicted"/>